<dbReference type="GO" id="GO:0016020">
    <property type="term" value="C:membrane"/>
    <property type="evidence" value="ECO:0007669"/>
    <property type="project" value="UniProtKB-SubCell"/>
</dbReference>
<keyword evidence="5" id="KW-0472">Membrane</keyword>
<keyword evidence="5" id="KW-1133">Transmembrane helix</keyword>
<dbReference type="PANTHER" id="PTHR24286:SF320">
    <property type="entry name" value="CYTOCHROME P450"/>
    <property type="match status" value="1"/>
</dbReference>
<dbReference type="GO" id="GO:0016705">
    <property type="term" value="F:oxidoreductase activity, acting on paired donors, with incorporation or reduction of molecular oxygen"/>
    <property type="evidence" value="ECO:0007669"/>
    <property type="project" value="InterPro"/>
</dbReference>
<keyword evidence="9" id="KW-0732">Signal</keyword>
<evidence type="ECO:0000313" key="10">
    <source>
        <dbReference type="EMBL" id="CAI0625438.1"/>
    </source>
</evidence>
<keyword evidence="11" id="KW-1185">Reference proteome</keyword>
<dbReference type="PROSITE" id="PS00086">
    <property type="entry name" value="CYTOCHROME_P450"/>
    <property type="match status" value="1"/>
</dbReference>
<evidence type="ECO:0008006" key="12">
    <source>
        <dbReference type="Google" id="ProtNLM"/>
    </source>
</evidence>
<evidence type="ECO:0000313" key="11">
    <source>
        <dbReference type="Proteomes" id="UP001154282"/>
    </source>
</evidence>
<dbReference type="Gene3D" id="1.10.630.10">
    <property type="entry name" value="Cytochrome P450"/>
    <property type="match status" value="1"/>
</dbReference>
<dbReference type="GO" id="GO:0016125">
    <property type="term" value="P:sterol metabolic process"/>
    <property type="evidence" value="ECO:0007669"/>
    <property type="project" value="TreeGrafter"/>
</dbReference>
<dbReference type="GO" id="GO:0004497">
    <property type="term" value="F:monooxygenase activity"/>
    <property type="evidence" value="ECO:0007669"/>
    <property type="project" value="UniProtKB-KW"/>
</dbReference>
<comment type="similarity">
    <text evidence="2 8">Belongs to the cytochrome P450 family.</text>
</comment>
<dbReference type="CDD" id="cd11043">
    <property type="entry name" value="CYP90-like"/>
    <property type="match status" value="1"/>
</dbReference>
<feature type="signal peptide" evidence="9">
    <location>
        <begin position="1"/>
        <end position="18"/>
    </location>
</feature>
<dbReference type="GO" id="GO:0020037">
    <property type="term" value="F:heme binding"/>
    <property type="evidence" value="ECO:0007669"/>
    <property type="project" value="InterPro"/>
</dbReference>
<dbReference type="SUPFAM" id="SSF48264">
    <property type="entry name" value="Cytochrome P450"/>
    <property type="match status" value="1"/>
</dbReference>
<protein>
    <recommendedName>
        <fullName evidence="12">Cytochrome P450</fullName>
    </recommendedName>
</protein>
<accession>A0AAV0S0A1</accession>
<evidence type="ECO:0000256" key="3">
    <source>
        <dbReference type="ARBA" id="ARBA00022692"/>
    </source>
</evidence>
<proteinExistence type="inferred from homology"/>
<dbReference type="InterPro" id="IPR017972">
    <property type="entry name" value="Cyt_P450_CS"/>
</dbReference>
<dbReference type="PRINTS" id="PR00465">
    <property type="entry name" value="EP450IV"/>
</dbReference>
<feature type="chain" id="PRO_5043773877" description="Cytochrome P450" evidence="9">
    <location>
        <begin position="19"/>
        <end position="504"/>
    </location>
</feature>
<evidence type="ECO:0000256" key="9">
    <source>
        <dbReference type="SAM" id="SignalP"/>
    </source>
</evidence>
<dbReference type="InterPro" id="IPR036396">
    <property type="entry name" value="Cyt_P450_sf"/>
</dbReference>
<keyword evidence="7 8" id="KW-0349">Heme</keyword>
<keyword evidence="6 7" id="KW-0408">Iron</keyword>
<dbReference type="AlphaFoldDB" id="A0AAV0S0A1"/>
<comment type="caution">
    <text evidence="10">The sequence shown here is derived from an EMBL/GenBank/DDBJ whole genome shotgun (WGS) entry which is preliminary data.</text>
</comment>
<dbReference type="Proteomes" id="UP001154282">
    <property type="component" value="Unassembled WGS sequence"/>
</dbReference>
<organism evidence="10 11">
    <name type="scientific">Linum tenue</name>
    <dbReference type="NCBI Taxonomy" id="586396"/>
    <lineage>
        <taxon>Eukaryota</taxon>
        <taxon>Viridiplantae</taxon>
        <taxon>Streptophyta</taxon>
        <taxon>Embryophyta</taxon>
        <taxon>Tracheophyta</taxon>
        <taxon>Spermatophyta</taxon>
        <taxon>Magnoliopsida</taxon>
        <taxon>eudicotyledons</taxon>
        <taxon>Gunneridae</taxon>
        <taxon>Pentapetalae</taxon>
        <taxon>rosids</taxon>
        <taxon>fabids</taxon>
        <taxon>Malpighiales</taxon>
        <taxon>Linaceae</taxon>
        <taxon>Linum</taxon>
    </lineage>
</organism>
<evidence type="ECO:0000256" key="1">
    <source>
        <dbReference type="ARBA" id="ARBA00004167"/>
    </source>
</evidence>
<keyword evidence="4 7" id="KW-0479">Metal-binding</keyword>
<evidence type="ECO:0000256" key="5">
    <source>
        <dbReference type="ARBA" id="ARBA00022989"/>
    </source>
</evidence>
<feature type="binding site" description="axial binding residue" evidence="7">
    <location>
        <position position="452"/>
    </location>
    <ligand>
        <name>heme</name>
        <dbReference type="ChEBI" id="CHEBI:30413"/>
    </ligand>
    <ligandPart>
        <name>Fe</name>
        <dbReference type="ChEBI" id="CHEBI:18248"/>
    </ligandPart>
</feature>
<dbReference type="GO" id="GO:0005506">
    <property type="term" value="F:iron ion binding"/>
    <property type="evidence" value="ECO:0007669"/>
    <property type="project" value="InterPro"/>
</dbReference>
<dbReference type="PANTHER" id="PTHR24286">
    <property type="entry name" value="CYTOCHROME P450 26"/>
    <property type="match status" value="1"/>
</dbReference>
<dbReference type="InterPro" id="IPR002403">
    <property type="entry name" value="Cyt_P450_E_grp-IV"/>
</dbReference>
<sequence>MFWLPFLVVTISTAITVAHWAYKWSNPKPTTGPSTSSQLPPGSMGWPLIGETFQFFARSDSLEVPPFLRERTAKYGKIFKTSLAGRRVVVSSDPDFNHYILQQEGKLVELWYLDSFAEIIGQSTTSLKEAWNAQELHKSLKKSVYDHIGVERLKGKLVGRMEEMVGRTLDGWAGRAEAEDPGGVEVKRACSKMVMELSSNILFGHDPTKFHQHLSDMFESFTRGLLSFPLKIPGTTFHACLQSQKKILRIITDVIEERRRRLEETAPLETPAVGRRDGGEIDLLDQLIDDARTKGFPDDKGISYLIFGLLFANAETIPSVLTLALSFLDDHPLLLHQLVKENEEILRSRGSTGGNGLTWKEYKSMNFTMNVINEALRLNGSVGIIRRTIEDVHINGYVIPKGWTIAVMPTAVHMNPDVYQDPLSFNPSRWKDIGGSTSTKNFIPFGGGMRTCVGAEYSKALMAVFLHVLVTKYRWKKVKRGRIYRAPTLQFGDGYFIHISRKND</sequence>
<dbReference type="EMBL" id="CAMGYJ010000011">
    <property type="protein sequence ID" value="CAI0625438.1"/>
    <property type="molecule type" value="Genomic_DNA"/>
</dbReference>
<keyword evidence="8" id="KW-0560">Oxidoreductase</keyword>
<evidence type="ECO:0000256" key="8">
    <source>
        <dbReference type="RuleBase" id="RU000461"/>
    </source>
</evidence>
<evidence type="ECO:0000256" key="4">
    <source>
        <dbReference type="ARBA" id="ARBA00022723"/>
    </source>
</evidence>
<reference evidence="10" key="1">
    <citation type="submission" date="2022-08" db="EMBL/GenBank/DDBJ databases">
        <authorList>
            <person name="Gutierrez-Valencia J."/>
        </authorList>
    </citation>
    <scope>NUCLEOTIDE SEQUENCE</scope>
</reference>
<dbReference type="InterPro" id="IPR001128">
    <property type="entry name" value="Cyt_P450"/>
</dbReference>
<keyword evidence="8" id="KW-0503">Monooxygenase</keyword>
<dbReference type="Pfam" id="PF00067">
    <property type="entry name" value="p450"/>
    <property type="match status" value="1"/>
</dbReference>
<name>A0AAV0S0A1_9ROSI</name>
<dbReference type="GO" id="GO:0010268">
    <property type="term" value="P:brassinosteroid homeostasis"/>
    <property type="evidence" value="ECO:0007669"/>
    <property type="project" value="TreeGrafter"/>
</dbReference>
<comment type="cofactor">
    <cofactor evidence="7">
        <name>heme</name>
        <dbReference type="ChEBI" id="CHEBI:30413"/>
    </cofactor>
</comment>
<gene>
    <name evidence="10" type="ORF">LITE_LOCUS50426</name>
</gene>
<evidence type="ECO:0000256" key="2">
    <source>
        <dbReference type="ARBA" id="ARBA00010617"/>
    </source>
</evidence>
<keyword evidence="3" id="KW-0812">Transmembrane</keyword>
<comment type="subcellular location">
    <subcellularLocation>
        <location evidence="1">Membrane</location>
        <topology evidence="1">Single-pass membrane protein</topology>
    </subcellularLocation>
</comment>
<evidence type="ECO:0000256" key="6">
    <source>
        <dbReference type="ARBA" id="ARBA00023004"/>
    </source>
</evidence>
<dbReference type="GO" id="GO:0016132">
    <property type="term" value="P:brassinosteroid biosynthetic process"/>
    <property type="evidence" value="ECO:0007669"/>
    <property type="project" value="TreeGrafter"/>
</dbReference>
<evidence type="ECO:0000256" key="7">
    <source>
        <dbReference type="PIRSR" id="PIRSR602403-1"/>
    </source>
</evidence>